<reference evidence="2 3" key="1">
    <citation type="submission" date="2021-07" db="EMBL/GenBank/DDBJ databases">
        <authorList>
            <consortium name="Genoscope - CEA"/>
            <person name="William W."/>
        </authorList>
    </citation>
    <scope>NUCLEOTIDE SEQUENCE [LARGE SCALE GENOMIC DNA]</scope>
</reference>
<organism evidence="2 3">
    <name type="scientific">Brassica campestris</name>
    <name type="common">Field mustard</name>
    <dbReference type="NCBI Taxonomy" id="3711"/>
    <lineage>
        <taxon>Eukaryota</taxon>
        <taxon>Viridiplantae</taxon>
        <taxon>Streptophyta</taxon>
        <taxon>Embryophyta</taxon>
        <taxon>Tracheophyta</taxon>
        <taxon>Spermatophyta</taxon>
        <taxon>Magnoliopsida</taxon>
        <taxon>eudicotyledons</taxon>
        <taxon>Gunneridae</taxon>
        <taxon>Pentapetalae</taxon>
        <taxon>rosids</taxon>
        <taxon>malvids</taxon>
        <taxon>Brassicales</taxon>
        <taxon>Brassicaceae</taxon>
        <taxon>Brassiceae</taxon>
        <taxon>Brassica</taxon>
    </lineage>
</organism>
<feature type="non-terminal residue" evidence="2">
    <location>
        <position position="47"/>
    </location>
</feature>
<gene>
    <name evidence="2" type="ORF">BRAPAZ1V2_A07P04230.2</name>
</gene>
<sequence length="47" mass="5039">GFRGGLRSGSRVAPRSDDGDDSSDPAVKNCKDDVDESRKDSEELSLI</sequence>
<evidence type="ECO:0000313" key="2">
    <source>
        <dbReference type="EMBL" id="CAG7900779.1"/>
    </source>
</evidence>
<dbReference type="EMBL" id="LS974623">
    <property type="protein sequence ID" value="CAG7900779.1"/>
    <property type="molecule type" value="Genomic_DNA"/>
</dbReference>
<dbReference type="Proteomes" id="UP000694005">
    <property type="component" value="Chromosome A07"/>
</dbReference>
<feature type="non-terminal residue" evidence="2">
    <location>
        <position position="1"/>
    </location>
</feature>
<evidence type="ECO:0000313" key="3">
    <source>
        <dbReference type="Proteomes" id="UP000694005"/>
    </source>
</evidence>
<name>A0A8D9HJV2_BRACM</name>
<dbReference type="AlphaFoldDB" id="A0A8D9HJV2"/>
<evidence type="ECO:0000256" key="1">
    <source>
        <dbReference type="SAM" id="MobiDB-lite"/>
    </source>
</evidence>
<feature type="region of interest" description="Disordered" evidence="1">
    <location>
        <begin position="1"/>
        <end position="47"/>
    </location>
</feature>
<proteinExistence type="predicted"/>
<protein>
    <submittedName>
        <fullName evidence="2">Uncharacterized protein</fullName>
    </submittedName>
</protein>
<feature type="compositionally biased region" description="Basic and acidic residues" evidence="1">
    <location>
        <begin position="29"/>
        <end position="47"/>
    </location>
</feature>
<accession>A0A8D9HJV2</accession>
<dbReference type="Gramene" id="A07p04230.2_BraZ1">
    <property type="protein sequence ID" value="A07p04230.2_BraZ1.CDS.1"/>
    <property type="gene ID" value="A07g04230.2_BraZ1"/>
</dbReference>